<dbReference type="RefSeq" id="WP_211095349.1">
    <property type="nucleotide sequence ID" value="NZ_PGTY01000001.1"/>
</dbReference>
<dbReference type="SUPFAM" id="SSF54909">
    <property type="entry name" value="Dimeric alpha+beta barrel"/>
    <property type="match status" value="1"/>
</dbReference>
<dbReference type="InterPro" id="IPR011008">
    <property type="entry name" value="Dimeric_a/b-barrel"/>
</dbReference>
<feature type="domain" description="YCII-related" evidence="2">
    <location>
        <begin position="1"/>
        <end position="88"/>
    </location>
</feature>
<comment type="similarity">
    <text evidence="1">Belongs to the YciI family.</text>
</comment>
<reference evidence="3 4" key="1">
    <citation type="submission" date="2017-11" db="EMBL/GenBank/DDBJ databases">
        <title>Genomic Encyclopedia of Archaeal and Bacterial Type Strains, Phase II (KMG-II): From Individual Species to Whole Genera.</title>
        <authorList>
            <person name="Goeker M."/>
        </authorList>
    </citation>
    <scope>NUCLEOTIDE SEQUENCE [LARGE SCALE GENOMIC DNA]</scope>
    <source>
        <strain evidence="3 4">DSM 29128</strain>
    </source>
</reference>
<dbReference type="EMBL" id="PGTY01000001">
    <property type="protein sequence ID" value="PJI93067.1"/>
    <property type="molecule type" value="Genomic_DNA"/>
</dbReference>
<evidence type="ECO:0000313" key="4">
    <source>
        <dbReference type="Proteomes" id="UP000228531"/>
    </source>
</evidence>
<comment type="caution">
    <text evidence="3">The sequence shown here is derived from an EMBL/GenBank/DDBJ whole genome shotgun (WGS) entry which is preliminary data.</text>
</comment>
<evidence type="ECO:0000313" key="3">
    <source>
        <dbReference type="EMBL" id="PJI93067.1"/>
    </source>
</evidence>
<evidence type="ECO:0000256" key="1">
    <source>
        <dbReference type="ARBA" id="ARBA00007689"/>
    </source>
</evidence>
<proteinExistence type="inferred from homology"/>
<accession>A0A2M8WQ65</accession>
<dbReference type="Gene3D" id="3.30.70.1060">
    <property type="entry name" value="Dimeric alpha+beta barrel"/>
    <property type="match status" value="1"/>
</dbReference>
<organism evidence="3 4">
    <name type="scientific">Yoonia maricola</name>
    <dbReference type="NCBI Taxonomy" id="420999"/>
    <lineage>
        <taxon>Bacteria</taxon>
        <taxon>Pseudomonadati</taxon>
        <taxon>Pseudomonadota</taxon>
        <taxon>Alphaproteobacteria</taxon>
        <taxon>Rhodobacterales</taxon>
        <taxon>Paracoccaceae</taxon>
        <taxon>Yoonia</taxon>
    </lineage>
</organism>
<dbReference type="Pfam" id="PF03795">
    <property type="entry name" value="YCII"/>
    <property type="match status" value="1"/>
</dbReference>
<gene>
    <name evidence="3" type="ORF">BC777_1935</name>
</gene>
<name>A0A2M8WQ65_9RHOB</name>
<keyword evidence="4" id="KW-1185">Reference proteome</keyword>
<dbReference type="AlphaFoldDB" id="A0A2M8WQ65"/>
<dbReference type="InterPro" id="IPR005545">
    <property type="entry name" value="YCII"/>
</dbReference>
<evidence type="ECO:0000259" key="2">
    <source>
        <dbReference type="Pfam" id="PF03795"/>
    </source>
</evidence>
<protein>
    <recommendedName>
        <fullName evidence="2">YCII-related domain-containing protein</fullName>
    </recommendedName>
</protein>
<sequence>MTYIVLFEDAPDADPDIRKTHMVQHLDFLEQNADKIAAAGPLSDPAGQGRDGLWIVTSGSVEQVDQLVREDPFWPTGLRKSYVILKWTQVYANGSRLIQPR</sequence>
<dbReference type="Proteomes" id="UP000228531">
    <property type="component" value="Unassembled WGS sequence"/>
</dbReference>